<accession>A0A2T2P4X0</accession>
<name>A0A2T2P4X0_CORCC</name>
<dbReference type="Proteomes" id="UP000240883">
    <property type="component" value="Unassembled WGS sequence"/>
</dbReference>
<feature type="transmembrane region" description="Helical" evidence="1">
    <location>
        <begin position="12"/>
        <end position="34"/>
    </location>
</feature>
<keyword evidence="1" id="KW-1133">Transmembrane helix</keyword>
<evidence type="ECO:0000313" key="2">
    <source>
        <dbReference type="EMBL" id="PSN72757.1"/>
    </source>
</evidence>
<organism evidence="2 3">
    <name type="scientific">Corynespora cassiicola Philippines</name>
    <dbReference type="NCBI Taxonomy" id="1448308"/>
    <lineage>
        <taxon>Eukaryota</taxon>
        <taxon>Fungi</taxon>
        <taxon>Dikarya</taxon>
        <taxon>Ascomycota</taxon>
        <taxon>Pezizomycotina</taxon>
        <taxon>Dothideomycetes</taxon>
        <taxon>Pleosporomycetidae</taxon>
        <taxon>Pleosporales</taxon>
        <taxon>Corynesporascaceae</taxon>
        <taxon>Corynespora</taxon>
    </lineage>
</organism>
<feature type="transmembrane region" description="Helical" evidence="1">
    <location>
        <begin position="78"/>
        <end position="102"/>
    </location>
</feature>
<feature type="transmembrane region" description="Helical" evidence="1">
    <location>
        <begin position="54"/>
        <end position="71"/>
    </location>
</feature>
<evidence type="ECO:0000313" key="3">
    <source>
        <dbReference type="Proteomes" id="UP000240883"/>
    </source>
</evidence>
<gene>
    <name evidence="2" type="ORF">BS50DRAFT_628888</name>
</gene>
<keyword evidence="3" id="KW-1185">Reference proteome</keyword>
<keyword evidence="1" id="KW-0812">Transmembrane</keyword>
<keyword evidence="1" id="KW-0472">Membrane</keyword>
<dbReference type="AlphaFoldDB" id="A0A2T2P4X0"/>
<dbReference type="OrthoDB" id="3559694at2759"/>
<dbReference type="EMBL" id="KZ678129">
    <property type="protein sequence ID" value="PSN72757.1"/>
    <property type="molecule type" value="Genomic_DNA"/>
</dbReference>
<evidence type="ECO:0000256" key="1">
    <source>
        <dbReference type="SAM" id="Phobius"/>
    </source>
</evidence>
<reference evidence="2 3" key="1">
    <citation type="journal article" date="2018" name="Front. Microbiol.">
        <title>Genome-Wide Analysis of Corynespora cassiicola Leaf Fall Disease Putative Effectors.</title>
        <authorList>
            <person name="Lopez D."/>
            <person name="Ribeiro S."/>
            <person name="Label P."/>
            <person name="Fumanal B."/>
            <person name="Venisse J.S."/>
            <person name="Kohler A."/>
            <person name="de Oliveira R.R."/>
            <person name="Labutti K."/>
            <person name="Lipzen A."/>
            <person name="Lail K."/>
            <person name="Bauer D."/>
            <person name="Ohm R.A."/>
            <person name="Barry K.W."/>
            <person name="Spatafora J."/>
            <person name="Grigoriev I.V."/>
            <person name="Martin F.M."/>
            <person name="Pujade-Renaud V."/>
        </authorList>
    </citation>
    <scope>NUCLEOTIDE SEQUENCE [LARGE SCALE GENOMIC DNA]</scope>
    <source>
        <strain evidence="2 3">Philippines</strain>
    </source>
</reference>
<protein>
    <recommendedName>
        <fullName evidence="4">Nuclear pore assembly and biogenesis-domain-containing protein</fullName>
    </recommendedName>
</protein>
<dbReference type="InterPro" id="IPR024316">
    <property type="entry name" value="APQ12"/>
</dbReference>
<dbReference type="Pfam" id="PF12716">
    <property type="entry name" value="Apq12"/>
    <property type="match status" value="1"/>
</dbReference>
<sequence>MDFIQDYGALLHNLLPPTLVSPLLTFLTTTFGLLKTAQTHLTPLLTRLTTQPDLASILALLAILFLSLKILDMAYRAVMFWVALTLRVVLWGGAAVVAWWVYTRGVEGFVEDLGALVEFWGGEVERYKGEVGRWKEVEERRIRMQAQQQQQQKRKGWR</sequence>
<proteinExistence type="predicted"/>
<evidence type="ECO:0008006" key="4">
    <source>
        <dbReference type="Google" id="ProtNLM"/>
    </source>
</evidence>